<dbReference type="Proteomes" id="UP000031843">
    <property type="component" value="Chromosome secondary"/>
</dbReference>
<accession>A0A0C4YGC1</accession>
<dbReference type="STRING" id="68895.RR42_s3326"/>
<name>A0A0C4YGC1_9BURK</name>
<organism evidence="1 2">
    <name type="scientific">Cupriavidus basilensis</name>
    <dbReference type="NCBI Taxonomy" id="68895"/>
    <lineage>
        <taxon>Bacteria</taxon>
        <taxon>Pseudomonadati</taxon>
        <taxon>Pseudomonadota</taxon>
        <taxon>Betaproteobacteria</taxon>
        <taxon>Burkholderiales</taxon>
        <taxon>Burkholderiaceae</taxon>
        <taxon>Cupriavidus</taxon>
    </lineage>
</organism>
<evidence type="ECO:0000313" key="2">
    <source>
        <dbReference type="Proteomes" id="UP000031843"/>
    </source>
</evidence>
<reference evidence="1 2" key="1">
    <citation type="journal article" date="2015" name="Genome Announc.">
        <title>Complete Genome Sequence of Cupriavidus basilensis 4G11, Isolated from the Oak Ridge Field Research Center Site.</title>
        <authorList>
            <person name="Ray J."/>
            <person name="Waters R.J."/>
            <person name="Skerker J.M."/>
            <person name="Kuehl J.V."/>
            <person name="Price M.N."/>
            <person name="Huang J."/>
            <person name="Chakraborty R."/>
            <person name="Arkin A.P."/>
            <person name="Deutschbauer A."/>
        </authorList>
    </citation>
    <scope>NUCLEOTIDE SEQUENCE [LARGE SCALE GENOMIC DNA]</scope>
    <source>
        <strain evidence="1">4G11</strain>
    </source>
</reference>
<dbReference type="InterPro" id="IPR007488">
    <property type="entry name" value="DUF535"/>
</dbReference>
<dbReference type="KEGG" id="cbw:RR42_s3326"/>
<evidence type="ECO:0000313" key="1">
    <source>
        <dbReference type="EMBL" id="AJG24902.1"/>
    </source>
</evidence>
<protein>
    <submittedName>
        <fullName evidence="1">Virulence factor VirK</fullName>
    </submittedName>
</protein>
<dbReference type="Pfam" id="PF04393">
    <property type="entry name" value="DUF535"/>
    <property type="match status" value="1"/>
</dbReference>
<dbReference type="GO" id="GO:0006974">
    <property type="term" value="P:DNA damage response"/>
    <property type="evidence" value="ECO:0007669"/>
    <property type="project" value="TreeGrafter"/>
</dbReference>
<dbReference type="AlphaFoldDB" id="A0A0C4YGC1"/>
<keyword evidence="2" id="KW-1185">Reference proteome</keyword>
<sequence>MVQGPISSLQWLSGLNARGFFHDLGPFFYFRYLAALTALSAFCHPPGGKKWVFKRLKLICRSAFRFAAVRSWLQAVDSCALMQRVAMAKPSLLERPYRPLGAFGLSFRERMRTVLDHYRAMSTLVPPALSERVYVGGGLEWAMGDGRYRLRLADSGPNPKEGELAFYWLDTASGVCLSQLSFYLAQRKDGTEIFVGGLQGPMGESSRDLIRESTKACEGLRPKDAVMEALLGFAAVLGVQRIVGVSKKNHVGRQRHTPREIRCDYEGFWMESAGQPMPCGNVEVPVNQPRRDVMELPSKKRSAYRRKLAQVEAIHAAVHGWFAAPAVPQATTPAPTLTQVIAPGSAQPLAA</sequence>
<proteinExistence type="predicted"/>
<gene>
    <name evidence="1" type="ORF">RR42_s3326</name>
</gene>
<dbReference type="PANTHER" id="PTHR38785">
    <property type="entry name" value="HOMOLOG OF VIRK"/>
    <property type="match status" value="1"/>
</dbReference>
<dbReference type="EMBL" id="CP010537">
    <property type="protein sequence ID" value="AJG24902.1"/>
    <property type="molecule type" value="Genomic_DNA"/>
</dbReference>
<dbReference type="PANTHER" id="PTHR38785:SF1">
    <property type="entry name" value="HOMOLOG OF VIRK"/>
    <property type="match status" value="1"/>
</dbReference>